<protein>
    <submittedName>
        <fullName evidence="1">Uncharacterized protein</fullName>
    </submittedName>
</protein>
<dbReference type="EMBL" id="BMGR01000003">
    <property type="protein sequence ID" value="GGF97377.1"/>
    <property type="molecule type" value="Genomic_DNA"/>
</dbReference>
<organism evidence="1 2">
    <name type="scientific">Paenibacillus abyssi</name>
    <dbReference type="NCBI Taxonomy" id="1340531"/>
    <lineage>
        <taxon>Bacteria</taxon>
        <taxon>Bacillati</taxon>
        <taxon>Bacillota</taxon>
        <taxon>Bacilli</taxon>
        <taxon>Bacillales</taxon>
        <taxon>Paenibacillaceae</taxon>
        <taxon>Paenibacillus</taxon>
    </lineage>
</organism>
<dbReference type="AlphaFoldDB" id="A0A917CUE2"/>
<reference evidence="1" key="1">
    <citation type="journal article" date="2014" name="Int. J. Syst. Evol. Microbiol.">
        <title>Complete genome sequence of Corynebacterium casei LMG S-19264T (=DSM 44701T), isolated from a smear-ripened cheese.</title>
        <authorList>
            <consortium name="US DOE Joint Genome Institute (JGI-PGF)"/>
            <person name="Walter F."/>
            <person name="Albersmeier A."/>
            <person name="Kalinowski J."/>
            <person name="Ruckert C."/>
        </authorList>
    </citation>
    <scope>NUCLEOTIDE SEQUENCE</scope>
    <source>
        <strain evidence="1">CGMCC 1.12987</strain>
    </source>
</reference>
<dbReference type="Proteomes" id="UP000644756">
    <property type="component" value="Unassembled WGS sequence"/>
</dbReference>
<sequence length="117" mass="12860">METILIILGLLALIVIIAAMSKSRWTTLESARGNQTEDIQTKYAYLQSKDIPSRLRTEAIGPASGFASGSGMSMASGGGGFQNELFKLQVRPKDKERARAVLQEMEKERLLHHTPSL</sequence>
<reference evidence="1" key="2">
    <citation type="submission" date="2020-09" db="EMBL/GenBank/DDBJ databases">
        <authorList>
            <person name="Sun Q."/>
            <person name="Zhou Y."/>
        </authorList>
    </citation>
    <scope>NUCLEOTIDE SEQUENCE</scope>
    <source>
        <strain evidence="1">CGMCC 1.12987</strain>
    </source>
</reference>
<proteinExistence type="predicted"/>
<name>A0A917CUE2_9BACL</name>
<keyword evidence="2" id="KW-1185">Reference proteome</keyword>
<evidence type="ECO:0000313" key="1">
    <source>
        <dbReference type="EMBL" id="GGF97377.1"/>
    </source>
</evidence>
<gene>
    <name evidence="1" type="ORF">GCM10010916_13280</name>
</gene>
<evidence type="ECO:0000313" key="2">
    <source>
        <dbReference type="Proteomes" id="UP000644756"/>
    </source>
</evidence>
<accession>A0A917CUE2</accession>
<comment type="caution">
    <text evidence="1">The sequence shown here is derived from an EMBL/GenBank/DDBJ whole genome shotgun (WGS) entry which is preliminary data.</text>
</comment>
<dbReference type="RefSeq" id="WP_188530145.1">
    <property type="nucleotide sequence ID" value="NZ_BMGR01000003.1"/>
</dbReference>